<dbReference type="RefSeq" id="WP_004511722.1">
    <property type="nucleotide sequence ID" value="NC_007517.1"/>
</dbReference>
<keyword evidence="13" id="KW-1185">Reference proteome</keyword>
<dbReference type="InterPro" id="IPR003594">
    <property type="entry name" value="HATPase_dom"/>
</dbReference>
<dbReference type="Gene3D" id="3.30.565.10">
    <property type="entry name" value="Histidine kinase-like ATPase, C-terminal domain"/>
    <property type="match status" value="1"/>
</dbReference>
<comment type="catalytic activity">
    <reaction evidence="1">
        <text>ATP + protein L-histidine = ADP + protein N-phospho-L-histidine.</text>
        <dbReference type="EC" id="2.7.13.3"/>
    </reaction>
</comment>
<evidence type="ECO:0000256" key="3">
    <source>
        <dbReference type="ARBA" id="ARBA00012438"/>
    </source>
</evidence>
<feature type="coiled-coil region" evidence="7">
    <location>
        <begin position="248"/>
        <end position="293"/>
    </location>
</feature>
<dbReference type="STRING" id="269799.Gmet_2737"/>
<dbReference type="InterPro" id="IPR050351">
    <property type="entry name" value="BphY/WalK/GraS-like"/>
</dbReference>
<dbReference type="SMART" id="SM00304">
    <property type="entry name" value="HAMP"/>
    <property type="match status" value="1"/>
</dbReference>
<evidence type="ECO:0000256" key="2">
    <source>
        <dbReference type="ARBA" id="ARBA00004370"/>
    </source>
</evidence>
<keyword evidence="9" id="KW-0472">Membrane</keyword>
<protein>
    <recommendedName>
        <fullName evidence="3">histidine kinase</fullName>
        <ecNumber evidence="3">2.7.13.3</ecNumber>
    </recommendedName>
</protein>
<gene>
    <name evidence="12" type="ordered locus">Gmet_2737</name>
</gene>
<dbReference type="GO" id="GO:0000155">
    <property type="term" value="F:phosphorelay sensor kinase activity"/>
    <property type="evidence" value="ECO:0007669"/>
    <property type="project" value="InterPro"/>
</dbReference>
<dbReference type="KEGG" id="gme:Gmet_2737"/>
<evidence type="ECO:0000259" key="11">
    <source>
        <dbReference type="PROSITE" id="PS50885"/>
    </source>
</evidence>
<dbReference type="GO" id="GO:0000156">
    <property type="term" value="F:phosphorelay response regulator activity"/>
    <property type="evidence" value="ECO:0007669"/>
    <property type="project" value="TreeGrafter"/>
</dbReference>
<accession>Q39S19</accession>
<dbReference type="EC" id="2.7.13.3" evidence="3"/>
<dbReference type="SUPFAM" id="SSF158472">
    <property type="entry name" value="HAMP domain-like"/>
    <property type="match status" value="1"/>
</dbReference>
<feature type="domain" description="Histidine kinase" evidence="10">
    <location>
        <begin position="300"/>
        <end position="514"/>
    </location>
</feature>
<dbReference type="EMBL" id="CP000148">
    <property type="protein sequence ID" value="ABB32955.1"/>
    <property type="molecule type" value="Genomic_DNA"/>
</dbReference>
<dbReference type="PANTHER" id="PTHR42878:SF15">
    <property type="entry name" value="BACTERIOPHYTOCHROME"/>
    <property type="match status" value="1"/>
</dbReference>
<feature type="transmembrane region" description="Helical" evidence="9">
    <location>
        <begin position="184"/>
        <end position="207"/>
    </location>
</feature>
<dbReference type="InterPro" id="IPR036097">
    <property type="entry name" value="HisK_dim/P_sf"/>
</dbReference>
<dbReference type="PRINTS" id="PR00344">
    <property type="entry name" value="BCTRLSENSOR"/>
</dbReference>
<dbReference type="SMART" id="SM00387">
    <property type="entry name" value="HATPase_c"/>
    <property type="match status" value="1"/>
</dbReference>
<evidence type="ECO:0000256" key="5">
    <source>
        <dbReference type="ARBA" id="ARBA00022679"/>
    </source>
</evidence>
<feature type="region of interest" description="Disordered" evidence="8">
    <location>
        <begin position="1"/>
        <end position="22"/>
    </location>
</feature>
<dbReference type="PROSITE" id="PS50885">
    <property type="entry name" value="HAMP"/>
    <property type="match status" value="1"/>
</dbReference>
<dbReference type="Pfam" id="PF00672">
    <property type="entry name" value="HAMP"/>
    <property type="match status" value="1"/>
</dbReference>
<evidence type="ECO:0000256" key="9">
    <source>
        <dbReference type="SAM" id="Phobius"/>
    </source>
</evidence>
<proteinExistence type="predicted"/>
<dbReference type="AlphaFoldDB" id="Q39S19"/>
<dbReference type="GO" id="GO:0007234">
    <property type="term" value="P:osmosensory signaling via phosphorelay pathway"/>
    <property type="evidence" value="ECO:0007669"/>
    <property type="project" value="TreeGrafter"/>
</dbReference>
<dbReference type="InterPro" id="IPR003660">
    <property type="entry name" value="HAMP_dom"/>
</dbReference>
<dbReference type="GO" id="GO:0030295">
    <property type="term" value="F:protein kinase activator activity"/>
    <property type="evidence" value="ECO:0007669"/>
    <property type="project" value="TreeGrafter"/>
</dbReference>
<evidence type="ECO:0000256" key="7">
    <source>
        <dbReference type="SAM" id="Coils"/>
    </source>
</evidence>
<keyword evidence="6 12" id="KW-0418">Kinase</keyword>
<dbReference type="CDD" id="cd06225">
    <property type="entry name" value="HAMP"/>
    <property type="match status" value="1"/>
</dbReference>
<keyword evidence="9" id="KW-1133">Transmembrane helix</keyword>
<dbReference type="CDD" id="cd00082">
    <property type="entry name" value="HisKA"/>
    <property type="match status" value="1"/>
</dbReference>
<keyword evidence="7" id="KW-0175">Coiled coil</keyword>
<dbReference type="SUPFAM" id="SSF47384">
    <property type="entry name" value="Homodimeric domain of signal transducing histidine kinase"/>
    <property type="match status" value="1"/>
</dbReference>
<feature type="domain" description="HAMP" evidence="11">
    <location>
        <begin position="208"/>
        <end position="260"/>
    </location>
</feature>
<dbReference type="FunFam" id="3.30.565.10:FF:000006">
    <property type="entry name" value="Sensor histidine kinase WalK"/>
    <property type="match status" value="1"/>
</dbReference>
<dbReference type="PROSITE" id="PS50109">
    <property type="entry name" value="HIS_KIN"/>
    <property type="match status" value="1"/>
</dbReference>
<feature type="compositionally biased region" description="Polar residues" evidence="8">
    <location>
        <begin position="1"/>
        <end position="13"/>
    </location>
</feature>
<dbReference type="SUPFAM" id="SSF55874">
    <property type="entry name" value="ATPase domain of HSP90 chaperone/DNA topoisomerase II/histidine kinase"/>
    <property type="match status" value="1"/>
</dbReference>
<reference evidence="12 13" key="1">
    <citation type="submission" date="2005-10" db="EMBL/GenBank/DDBJ databases">
        <title>Complete sequence of Geobacter metallireducens GS-15.</title>
        <authorList>
            <consortium name="US DOE Joint Genome Institute"/>
            <person name="Copeland A."/>
            <person name="Lucas S."/>
            <person name="Lapidus A."/>
            <person name="Barry K."/>
            <person name="Detter J.C."/>
            <person name="Glavina T."/>
            <person name="Hammon N."/>
            <person name="Israni S."/>
            <person name="Pitluck S."/>
            <person name="Di Bartolo G."/>
            <person name="Chain P."/>
            <person name="Schmutz J."/>
            <person name="Larimer F."/>
            <person name="Land M."/>
            <person name="Kyrpides N."/>
            <person name="Ivanova N."/>
            <person name="Richardson P."/>
        </authorList>
    </citation>
    <scope>NUCLEOTIDE SEQUENCE [LARGE SCALE GENOMIC DNA]</scope>
    <source>
        <strain evidence="13">ATCC 53774 / DSM 7210 / GS-15</strain>
    </source>
</reference>
<keyword evidence="5" id="KW-0808">Transferase</keyword>
<dbReference type="GO" id="GO:0016020">
    <property type="term" value="C:membrane"/>
    <property type="evidence" value="ECO:0007669"/>
    <property type="project" value="UniProtKB-SubCell"/>
</dbReference>
<dbReference type="Gene3D" id="1.10.287.130">
    <property type="match status" value="1"/>
</dbReference>
<dbReference type="FunFam" id="1.10.287.130:FF:000101">
    <property type="entry name" value="Sensor histidine kinase"/>
    <property type="match status" value="1"/>
</dbReference>
<dbReference type="Pfam" id="PF02518">
    <property type="entry name" value="HATPase_c"/>
    <property type="match status" value="1"/>
</dbReference>
<dbReference type="InterPro" id="IPR004358">
    <property type="entry name" value="Sig_transdc_His_kin-like_C"/>
</dbReference>
<evidence type="ECO:0000313" key="13">
    <source>
        <dbReference type="Proteomes" id="UP000007073"/>
    </source>
</evidence>
<name>Q39S19_GEOMG</name>
<evidence type="ECO:0000259" key="10">
    <source>
        <dbReference type="PROSITE" id="PS50109"/>
    </source>
</evidence>
<evidence type="ECO:0000256" key="4">
    <source>
        <dbReference type="ARBA" id="ARBA00022553"/>
    </source>
</evidence>
<dbReference type="InterPro" id="IPR003661">
    <property type="entry name" value="HisK_dim/P_dom"/>
</dbReference>
<feature type="transmembrane region" description="Helical" evidence="9">
    <location>
        <begin position="29"/>
        <end position="49"/>
    </location>
</feature>
<comment type="subcellular location">
    <subcellularLocation>
        <location evidence="2">Membrane</location>
    </subcellularLocation>
</comment>
<dbReference type="Proteomes" id="UP000007073">
    <property type="component" value="Chromosome"/>
</dbReference>
<evidence type="ECO:0000256" key="8">
    <source>
        <dbReference type="SAM" id="MobiDB-lite"/>
    </source>
</evidence>
<dbReference type="HOGENOM" id="CLU_000445_114_71_7"/>
<keyword evidence="4" id="KW-0597">Phosphoprotein</keyword>
<dbReference type="Gene3D" id="6.10.340.10">
    <property type="match status" value="1"/>
</dbReference>
<organism evidence="12 13">
    <name type="scientific">Geobacter metallireducens (strain ATCC 53774 / DSM 7210 / GS-15)</name>
    <dbReference type="NCBI Taxonomy" id="269799"/>
    <lineage>
        <taxon>Bacteria</taxon>
        <taxon>Pseudomonadati</taxon>
        <taxon>Thermodesulfobacteriota</taxon>
        <taxon>Desulfuromonadia</taxon>
        <taxon>Geobacterales</taxon>
        <taxon>Geobacteraceae</taxon>
        <taxon>Geobacter</taxon>
    </lineage>
</organism>
<dbReference type="InterPro" id="IPR005467">
    <property type="entry name" value="His_kinase_dom"/>
</dbReference>
<evidence type="ECO:0000313" key="12">
    <source>
        <dbReference type="EMBL" id="ABB32955.1"/>
    </source>
</evidence>
<sequence length="523" mass="57723">MDKNSPCDSSQPANPTPPRDVRGSFRAKLFSATAAGIVILSAVSIVFFLTNQHAILHENLVTEGQLLTRLLAHNARLGLFAANRDQLADLADGVIRTPDVLEVTIVDRDGRTLARAARQSVSDGGSSAALTQEFSEPVFALQGKGNDDDLYFSPAQQPPQAGQRLGTVRVVMDEEKVHAHVRRLTATAVIGALAFLAVGMGLVYLIIRGITRPLTHLSDEVRAIERGETNVLLPVESEDEIGELTASYNRMVNALRQRREERDEAERQLRELNARLEDKVIDRTAQLEAVNRELESFSYSAAHDLRAPLLRLNGLCKALKEDCGERLDEEARAYIRRIATVGRQMERVISTMSTLFNVQRRGMTCREMDLGAMVRAIVATLRQADPLREVALTVGPEVTAHGDTELIWTALENMVGNAWKFTSRTPDARIEFGSIERDGEKVFLLKDNGVGFDMAYVGKLFKPFERLHGPDEFPGTGVGLAIVHRVMERHDGRVWLESTPGAGTTCYFTLPSCSTSTTKTTSF</sequence>
<keyword evidence="9" id="KW-0812">Transmembrane</keyword>
<evidence type="ECO:0000256" key="1">
    <source>
        <dbReference type="ARBA" id="ARBA00000085"/>
    </source>
</evidence>
<dbReference type="Pfam" id="PF00512">
    <property type="entry name" value="HisKA"/>
    <property type="match status" value="1"/>
</dbReference>
<dbReference type="eggNOG" id="COG5000">
    <property type="taxonomic scope" value="Bacteria"/>
</dbReference>
<dbReference type="eggNOG" id="COG4251">
    <property type="taxonomic scope" value="Bacteria"/>
</dbReference>
<evidence type="ECO:0000256" key="6">
    <source>
        <dbReference type="ARBA" id="ARBA00022777"/>
    </source>
</evidence>
<reference evidence="12 13" key="2">
    <citation type="journal article" date="2009" name="BMC Microbiol.">
        <title>The genome sequence of Geobacter metallireducens: features of metabolism, physiology and regulation common and dissimilar to Geobacter sulfurreducens.</title>
        <authorList>
            <person name="Aklujkar M."/>
            <person name="Krushkal J."/>
            <person name="DiBartolo G."/>
            <person name="Lapidus A."/>
            <person name="Land M.L."/>
            <person name="Lovley D.R."/>
        </authorList>
    </citation>
    <scope>NUCLEOTIDE SEQUENCE [LARGE SCALE GENOMIC DNA]</scope>
    <source>
        <strain evidence="13">ATCC 53774 / DSM 7210 / GS-15</strain>
    </source>
</reference>
<dbReference type="PANTHER" id="PTHR42878">
    <property type="entry name" value="TWO-COMPONENT HISTIDINE KINASE"/>
    <property type="match status" value="1"/>
</dbReference>
<dbReference type="SMART" id="SM00388">
    <property type="entry name" value="HisKA"/>
    <property type="match status" value="1"/>
</dbReference>
<dbReference type="InterPro" id="IPR036890">
    <property type="entry name" value="HATPase_C_sf"/>
</dbReference>